<dbReference type="EMBL" id="CAXAMM010030302">
    <property type="protein sequence ID" value="CAK9066276.1"/>
    <property type="molecule type" value="Genomic_DNA"/>
</dbReference>
<keyword evidence="3" id="KW-1185">Reference proteome</keyword>
<evidence type="ECO:0000313" key="2">
    <source>
        <dbReference type="EMBL" id="CAK9066276.1"/>
    </source>
</evidence>
<comment type="caution">
    <text evidence="2">The sequence shown here is derived from an EMBL/GenBank/DDBJ whole genome shotgun (WGS) entry which is preliminary data.</text>
</comment>
<accession>A0ABP0NS03</accession>
<name>A0ABP0NS03_9DINO</name>
<evidence type="ECO:0000256" key="1">
    <source>
        <dbReference type="SAM" id="MobiDB-lite"/>
    </source>
</evidence>
<feature type="region of interest" description="Disordered" evidence="1">
    <location>
        <begin position="65"/>
        <end position="128"/>
    </location>
</feature>
<sequence>MNNDSLRKTQLIRCAPHHVRPEINQRQGNTILDNLSSASEVLRNLKSRGVTRFVDLKRVNKRNIDDVEGDEQEDNDNSDEEEMSKRRRLGTGPPAQNSDYDMSEPDDIHHPAPQPPARVPTFGELPGVALDLPTVPAAEEAVPDTRPSNGDLPPDYSDIPVPVDKLDEQRVTVYQDSQGRLCSYTDNFKEHMKNDKIRQDPWIANSLARPYYIPDQRRHQKGAWHGLFQRQRQSSTTTCS</sequence>
<proteinExistence type="predicted"/>
<evidence type="ECO:0000313" key="3">
    <source>
        <dbReference type="Proteomes" id="UP001642464"/>
    </source>
</evidence>
<reference evidence="2 3" key="1">
    <citation type="submission" date="2024-02" db="EMBL/GenBank/DDBJ databases">
        <authorList>
            <person name="Chen Y."/>
            <person name="Shah S."/>
            <person name="Dougan E. K."/>
            <person name="Thang M."/>
            <person name="Chan C."/>
        </authorList>
    </citation>
    <scope>NUCLEOTIDE SEQUENCE [LARGE SCALE GENOMIC DNA]</scope>
</reference>
<dbReference type="Proteomes" id="UP001642464">
    <property type="component" value="Unassembled WGS sequence"/>
</dbReference>
<gene>
    <name evidence="2" type="ORF">SCF082_LOCUS33772</name>
</gene>
<feature type="compositionally biased region" description="Acidic residues" evidence="1">
    <location>
        <begin position="66"/>
        <end position="82"/>
    </location>
</feature>
<feature type="region of interest" description="Disordered" evidence="1">
    <location>
        <begin position="140"/>
        <end position="162"/>
    </location>
</feature>
<protein>
    <submittedName>
        <fullName evidence="2">Uncharacterized protein</fullName>
    </submittedName>
</protein>
<organism evidence="2 3">
    <name type="scientific">Durusdinium trenchii</name>
    <dbReference type="NCBI Taxonomy" id="1381693"/>
    <lineage>
        <taxon>Eukaryota</taxon>
        <taxon>Sar</taxon>
        <taxon>Alveolata</taxon>
        <taxon>Dinophyceae</taxon>
        <taxon>Suessiales</taxon>
        <taxon>Symbiodiniaceae</taxon>
        <taxon>Durusdinium</taxon>
    </lineage>
</organism>